<evidence type="ECO:0000313" key="2">
    <source>
        <dbReference type="EMBL" id="KAG2576426.1"/>
    </source>
</evidence>
<feature type="region of interest" description="Disordered" evidence="1">
    <location>
        <begin position="135"/>
        <end position="217"/>
    </location>
</feature>
<protein>
    <submittedName>
        <fullName evidence="2">Uncharacterized protein</fullName>
    </submittedName>
</protein>
<dbReference type="EMBL" id="CM029048">
    <property type="protein sequence ID" value="KAG2576426.1"/>
    <property type="molecule type" value="Genomic_DNA"/>
</dbReference>
<feature type="compositionally biased region" description="Low complexity" evidence="1">
    <location>
        <begin position="181"/>
        <end position="198"/>
    </location>
</feature>
<comment type="caution">
    <text evidence="2">The sequence shown here is derived from an EMBL/GenBank/DDBJ whole genome shotgun (WGS) entry which is preliminary data.</text>
</comment>
<evidence type="ECO:0000256" key="1">
    <source>
        <dbReference type="SAM" id="MobiDB-lite"/>
    </source>
</evidence>
<gene>
    <name evidence="2" type="ORF">PVAP13_6NG019949</name>
</gene>
<evidence type="ECO:0000313" key="3">
    <source>
        <dbReference type="Proteomes" id="UP000823388"/>
    </source>
</evidence>
<keyword evidence="3" id="KW-1185">Reference proteome</keyword>
<name>A0A8T0QTG4_PANVG</name>
<feature type="compositionally biased region" description="Low complexity" evidence="1">
    <location>
        <begin position="164"/>
        <end position="174"/>
    </location>
</feature>
<dbReference type="AlphaFoldDB" id="A0A8T0QTG4"/>
<accession>A0A8T0QTG4</accession>
<organism evidence="2 3">
    <name type="scientific">Panicum virgatum</name>
    <name type="common">Blackwell switchgrass</name>
    <dbReference type="NCBI Taxonomy" id="38727"/>
    <lineage>
        <taxon>Eukaryota</taxon>
        <taxon>Viridiplantae</taxon>
        <taxon>Streptophyta</taxon>
        <taxon>Embryophyta</taxon>
        <taxon>Tracheophyta</taxon>
        <taxon>Spermatophyta</taxon>
        <taxon>Magnoliopsida</taxon>
        <taxon>Liliopsida</taxon>
        <taxon>Poales</taxon>
        <taxon>Poaceae</taxon>
        <taxon>PACMAD clade</taxon>
        <taxon>Panicoideae</taxon>
        <taxon>Panicodae</taxon>
        <taxon>Paniceae</taxon>
        <taxon>Panicinae</taxon>
        <taxon>Panicum</taxon>
        <taxon>Panicum sect. Hiantes</taxon>
    </lineage>
</organism>
<dbReference type="Proteomes" id="UP000823388">
    <property type="component" value="Chromosome 6N"/>
</dbReference>
<sequence length="217" mass="22910">MMKAHTFLSALGQGDDGWPPVGLPQFRPSVHSPGCTGMAFFGLEPQAHEAHQLGAFYELSGGVGWWIRPSSLFRSVFAGEHHHHHGRRRRHSRLLAAPFSPPSAHDQRDLRFVPAAAAPRRHLPRALRPIPAVRAGIGAGAGGQPQVPQRQGGRGRRGRGRGGAPAAVHVAGVARGRHGGDQAAAEARGRAGQAQAQGPVRGPEVPPEALQRSISVG</sequence>
<reference evidence="2" key="1">
    <citation type="submission" date="2020-05" db="EMBL/GenBank/DDBJ databases">
        <title>WGS assembly of Panicum virgatum.</title>
        <authorList>
            <person name="Lovell J.T."/>
            <person name="Jenkins J."/>
            <person name="Shu S."/>
            <person name="Juenger T.E."/>
            <person name="Schmutz J."/>
        </authorList>
    </citation>
    <scope>NUCLEOTIDE SEQUENCE</scope>
    <source>
        <strain evidence="2">AP13</strain>
    </source>
</reference>
<proteinExistence type="predicted"/>